<name>A0ABR3VMX1_HUMIN</name>
<organism evidence="2 3">
    <name type="scientific">Humicola insolens</name>
    <name type="common">Soft-rot fungus</name>
    <dbReference type="NCBI Taxonomy" id="85995"/>
    <lineage>
        <taxon>Eukaryota</taxon>
        <taxon>Fungi</taxon>
        <taxon>Dikarya</taxon>
        <taxon>Ascomycota</taxon>
        <taxon>Pezizomycotina</taxon>
        <taxon>Sordariomycetes</taxon>
        <taxon>Sordariomycetidae</taxon>
        <taxon>Sordariales</taxon>
        <taxon>Chaetomiaceae</taxon>
        <taxon>Mycothermus</taxon>
    </lineage>
</organism>
<dbReference type="EMBL" id="JAZGSY010000023">
    <property type="protein sequence ID" value="KAL1843156.1"/>
    <property type="molecule type" value="Genomic_DNA"/>
</dbReference>
<evidence type="ECO:0000313" key="3">
    <source>
        <dbReference type="Proteomes" id="UP001583172"/>
    </source>
</evidence>
<keyword evidence="3" id="KW-1185">Reference proteome</keyword>
<feature type="region of interest" description="Disordered" evidence="1">
    <location>
        <begin position="162"/>
        <end position="249"/>
    </location>
</feature>
<accession>A0ABR3VMX1</accession>
<feature type="region of interest" description="Disordered" evidence="1">
    <location>
        <begin position="28"/>
        <end position="66"/>
    </location>
</feature>
<feature type="compositionally biased region" description="Basic residues" evidence="1">
    <location>
        <begin position="184"/>
        <end position="206"/>
    </location>
</feature>
<reference evidence="2 3" key="1">
    <citation type="journal article" date="2024" name="Commun. Biol.">
        <title>Comparative genomic analysis of thermophilic fungi reveals convergent evolutionary adaptations and gene losses.</title>
        <authorList>
            <person name="Steindorff A.S."/>
            <person name="Aguilar-Pontes M.V."/>
            <person name="Robinson A.J."/>
            <person name="Andreopoulos B."/>
            <person name="LaButti K."/>
            <person name="Kuo A."/>
            <person name="Mondo S."/>
            <person name="Riley R."/>
            <person name="Otillar R."/>
            <person name="Haridas S."/>
            <person name="Lipzen A."/>
            <person name="Grimwood J."/>
            <person name="Schmutz J."/>
            <person name="Clum A."/>
            <person name="Reid I.D."/>
            <person name="Moisan M.C."/>
            <person name="Butler G."/>
            <person name="Nguyen T.T.M."/>
            <person name="Dewar K."/>
            <person name="Conant G."/>
            <person name="Drula E."/>
            <person name="Henrissat B."/>
            <person name="Hansel C."/>
            <person name="Singer S."/>
            <person name="Hutchinson M.I."/>
            <person name="de Vries R.P."/>
            <person name="Natvig D.O."/>
            <person name="Powell A.J."/>
            <person name="Tsang A."/>
            <person name="Grigoriev I.V."/>
        </authorList>
    </citation>
    <scope>NUCLEOTIDE SEQUENCE [LARGE SCALE GENOMIC DNA]</scope>
    <source>
        <strain evidence="2 3">CBS 620.91</strain>
    </source>
</reference>
<sequence length="287" mass="31646">MQEHIRRAHPEHYIAKLPATEESFLLMISTSPSERPQAQQPATLPPPQAQQQHKQHVPQSAHHAKAAQLDYRRDAASAPGTPRRYEEYTGGALFPAAAALAQLHNHKSDPGWESDGEWHSDSERMRRLRSSVELPPIQLSSADITSAPLPSLESAAGRRDLLPSIMSHSPPGRSSTLPPLHRPLGPHHRARKQSISKKGHHRRKSKGPTSDWLRRIQNDGSSDLLRPGGHHDRKAHSAEPSSDYGKRWEDLIDAAASATEDIDDDRTPRPDAAIACVHPAVVSPTSE</sequence>
<evidence type="ECO:0008006" key="4">
    <source>
        <dbReference type="Google" id="ProtNLM"/>
    </source>
</evidence>
<comment type="caution">
    <text evidence="2">The sequence shown here is derived from an EMBL/GenBank/DDBJ whole genome shotgun (WGS) entry which is preliminary data.</text>
</comment>
<dbReference type="Proteomes" id="UP001583172">
    <property type="component" value="Unassembled WGS sequence"/>
</dbReference>
<protein>
    <recommendedName>
        <fullName evidence="4">Transcription factor RfeD</fullName>
    </recommendedName>
</protein>
<evidence type="ECO:0000313" key="2">
    <source>
        <dbReference type="EMBL" id="KAL1843156.1"/>
    </source>
</evidence>
<feature type="region of interest" description="Disordered" evidence="1">
    <location>
        <begin position="106"/>
        <end position="129"/>
    </location>
</feature>
<gene>
    <name evidence="2" type="ORF">VTJ49DRAFT_2906</name>
</gene>
<proteinExistence type="predicted"/>
<feature type="compositionally biased region" description="Basic and acidic residues" evidence="1">
    <location>
        <begin position="106"/>
        <end position="125"/>
    </location>
</feature>
<evidence type="ECO:0000256" key="1">
    <source>
        <dbReference type="SAM" id="MobiDB-lite"/>
    </source>
</evidence>